<dbReference type="Proteomes" id="UP001215598">
    <property type="component" value="Unassembled WGS sequence"/>
</dbReference>
<protein>
    <recommendedName>
        <fullName evidence="3">DUF7730 domain-containing protein</fullName>
    </recommendedName>
</protein>
<dbReference type="EMBL" id="JARKIB010000025">
    <property type="protein sequence ID" value="KAJ7765707.1"/>
    <property type="molecule type" value="Genomic_DNA"/>
</dbReference>
<sequence length="295" mass="33333">MSRVSTTIIKGVGTVVECLVVALICPCLAVVLCFGYGEPCGTNRVRKGYPMPKPQTDPPPARQPNPPPLPTDRIDIQQLPAAAQSQSLLFKLPLELRELIYDKVLAGRLVRLQLVTSKLHEHSVVQCTCYTPTDDLEEYPAQRIFLADPISPALLRSCRAVYNEAFPILHQRNTFQLWASQLNTVVGSVLGNYCLSNIRSVNLQYDYTPPFDMFALLHQMRLDRLAFRLQGPPLQGGNSVALESAWGRGLLELRKLRRLELWIQHRGDEKELGKKFRQLMIGPQAEENYRAFLEL</sequence>
<accession>A0AAD7JIS6</accession>
<evidence type="ECO:0000256" key="2">
    <source>
        <dbReference type="SAM" id="Phobius"/>
    </source>
</evidence>
<dbReference type="Pfam" id="PF24864">
    <property type="entry name" value="DUF7730"/>
    <property type="match status" value="1"/>
</dbReference>
<evidence type="ECO:0000256" key="1">
    <source>
        <dbReference type="SAM" id="MobiDB-lite"/>
    </source>
</evidence>
<evidence type="ECO:0000313" key="4">
    <source>
        <dbReference type="EMBL" id="KAJ7765707.1"/>
    </source>
</evidence>
<keyword evidence="2" id="KW-0812">Transmembrane</keyword>
<evidence type="ECO:0000313" key="5">
    <source>
        <dbReference type="Proteomes" id="UP001215598"/>
    </source>
</evidence>
<comment type="caution">
    <text evidence="4">The sequence shown here is derived from an EMBL/GenBank/DDBJ whole genome shotgun (WGS) entry which is preliminary data.</text>
</comment>
<feature type="transmembrane region" description="Helical" evidence="2">
    <location>
        <begin position="12"/>
        <end position="37"/>
    </location>
</feature>
<proteinExistence type="predicted"/>
<keyword evidence="5" id="KW-1185">Reference proteome</keyword>
<gene>
    <name evidence="4" type="ORF">B0H16DRAFT_399892</name>
</gene>
<organism evidence="4 5">
    <name type="scientific">Mycena metata</name>
    <dbReference type="NCBI Taxonomy" id="1033252"/>
    <lineage>
        <taxon>Eukaryota</taxon>
        <taxon>Fungi</taxon>
        <taxon>Dikarya</taxon>
        <taxon>Basidiomycota</taxon>
        <taxon>Agaricomycotina</taxon>
        <taxon>Agaricomycetes</taxon>
        <taxon>Agaricomycetidae</taxon>
        <taxon>Agaricales</taxon>
        <taxon>Marasmiineae</taxon>
        <taxon>Mycenaceae</taxon>
        <taxon>Mycena</taxon>
    </lineage>
</organism>
<feature type="compositionally biased region" description="Pro residues" evidence="1">
    <location>
        <begin position="51"/>
        <end position="70"/>
    </location>
</feature>
<dbReference type="InterPro" id="IPR056632">
    <property type="entry name" value="DUF7730"/>
</dbReference>
<dbReference type="AlphaFoldDB" id="A0AAD7JIS6"/>
<keyword evidence="2" id="KW-1133">Transmembrane helix</keyword>
<dbReference type="PANTHER" id="PTHR38790">
    <property type="entry name" value="2EXR DOMAIN-CONTAINING PROTEIN-RELATED"/>
    <property type="match status" value="1"/>
</dbReference>
<evidence type="ECO:0000259" key="3">
    <source>
        <dbReference type="Pfam" id="PF24864"/>
    </source>
</evidence>
<feature type="domain" description="DUF7730" evidence="3">
    <location>
        <begin position="83"/>
        <end position="209"/>
    </location>
</feature>
<name>A0AAD7JIS6_9AGAR</name>
<feature type="region of interest" description="Disordered" evidence="1">
    <location>
        <begin position="45"/>
        <end position="71"/>
    </location>
</feature>
<keyword evidence="2" id="KW-0472">Membrane</keyword>
<reference evidence="4" key="1">
    <citation type="submission" date="2023-03" db="EMBL/GenBank/DDBJ databases">
        <title>Massive genome expansion in bonnet fungi (Mycena s.s.) driven by repeated elements and novel gene families across ecological guilds.</title>
        <authorList>
            <consortium name="Lawrence Berkeley National Laboratory"/>
            <person name="Harder C.B."/>
            <person name="Miyauchi S."/>
            <person name="Viragh M."/>
            <person name="Kuo A."/>
            <person name="Thoen E."/>
            <person name="Andreopoulos B."/>
            <person name="Lu D."/>
            <person name="Skrede I."/>
            <person name="Drula E."/>
            <person name="Henrissat B."/>
            <person name="Morin E."/>
            <person name="Kohler A."/>
            <person name="Barry K."/>
            <person name="LaButti K."/>
            <person name="Morin E."/>
            <person name="Salamov A."/>
            <person name="Lipzen A."/>
            <person name="Mereny Z."/>
            <person name="Hegedus B."/>
            <person name="Baldrian P."/>
            <person name="Stursova M."/>
            <person name="Weitz H."/>
            <person name="Taylor A."/>
            <person name="Grigoriev I.V."/>
            <person name="Nagy L.G."/>
            <person name="Martin F."/>
            <person name="Kauserud H."/>
        </authorList>
    </citation>
    <scope>NUCLEOTIDE SEQUENCE</scope>
    <source>
        <strain evidence="4">CBHHK182m</strain>
    </source>
</reference>